<protein>
    <submittedName>
        <fullName evidence="1">Uncharacterized protein</fullName>
    </submittedName>
</protein>
<accession>A0ABV0ZKR6</accession>
<organism evidence="1 2">
    <name type="scientific">Ameca splendens</name>
    <dbReference type="NCBI Taxonomy" id="208324"/>
    <lineage>
        <taxon>Eukaryota</taxon>
        <taxon>Metazoa</taxon>
        <taxon>Chordata</taxon>
        <taxon>Craniata</taxon>
        <taxon>Vertebrata</taxon>
        <taxon>Euteleostomi</taxon>
        <taxon>Actinopterygii</taxon>
        <taxon>Neopterygii</taxon>
        <taxon>Teleostei</taxon>
        <taxon>Neoteleostei</taxon>
        <taxon>Acanthomorphata</taxon>
        <taxon>Ovalentaria</taxon>
        <taxon>Atherinomorphae</taxon>
        <taxon>Cyprinodontiformes</taxon>
        <taxon>Goodeidae</taxon>
        <taxon>Ameca</taxon>
    </lineage>
</organism>
<evidence type="ECO:0000313" key="2">
    <source>
        <dbReference type="Proteomes" id="UP001469553"/>
    </source>
</evidence>
<name>A0ABV0ZKR6_9TELE</name>
<proteinExistence type="predicted"/>
<reference evidence="1 2" key="1">
    <citation type="submission" date="2021-06" db="EMBL/GenBank/DDBJ databases">
        <authorList>
            <person name="Palmer J.M."/>
        </authorList>
    </citation>
    <scope>NUCLEOTIDE SEQUENCE [LARGE SCALE GENOMIC DNA]</scope>
    <source>
        <strain evidence="1 2">AS_MEX2019</strain>
        <tissue evidence="1">Muscle</tissue>
    </source>
</reference>
<gene>
    <name evidence="1" type="ORF">AMECASPLE_012261</name>
</gene>
<keyword evidence="2" id="KW-1185">Reference proteome</keyword>
<sequence length="100" mass="11015">MISKSTTTNDCVLNGFFIQSKHYLSSHVISVVVARQRCLHKSGGQMILTLTVPVWCAVGEKLFPLKPVVLTTIAADHLVTVAISSRFTDPSREPFQKNDS</sequence>
<evidence type="ECO:0000313" key="1">
    <source>
        <dbReference type="EMBL" id="MEQ2306834.1"/>
    </source>
</evidence>
<dbReference type="EMBL" id="JAHRIP010066595">
    <property type="protein sequence ID" value="MEQ2306834.1"/>
    <property type="molecule type" value="Genomic_DNA"/>
</dbReference>
<dbReference type="Proteomes" id="UP001469553">
    <property type="component" value="Unassembled WGS sequence"/>
</dbReference>
<comment type="caution">
    <text evidence="1">The sequence shown here is derived from an EMBL/GenBank/DDBJ whole genome shotgun (WGS) entry which is preliminary data.</text>
</comment>